<gene>
    <name evidence="2" type="ORF">HMPREF9336_00536</name>
</gene>
<dbReference type="AlphaFoldDB" id="E5XM17"/>
<reference evidence="2 3" key="1">
    <citation type="journal article" date="2011" name="Stand. Genomic Sci.">
        <title>High quality draft genome sequence of Segniliparus rugosus CDC 945(T)= (ATCC BAA-974(T)).</title>
        <authorList>
            <person name="Earl A.M."/>
            <person name="Desjardins C.A."/>
            <person name="Fitzgerald M.G."/>
            <person name="Arachchi H.M."/>
            <person name="Zeng Q."/>
            <person name="Mehta T."/>
            <person name="Griggs A."/>
            <person name="Birren B.W."/>
            <person name="Toney N.C."/>
            <person name="Carr J."/>
            <person name="Posey J."/>
            <person name="Butler W.R."/>
        </authorList>
    </citation>
    <scope>NUCLEOTIDE SEQUENCE [LARGE SCALE GENOMIC DNA]</scope>
    <source>
        <strain evidence="3">ATCC BAA-974 / DSM 45345 / CCUG 50838 / CIP 108380 / JCM 13579 / CDC 945</strain>
    </source>
</reference>
<dbReference type="RefSeq" id="WP_007467553.1">
    <property type="nucleotide sequence ID" value="NZ_KI391954.1"/>
</dbReference>
<evidence type="ECO:0000256" key="1">
    <source>
        <dbReference type="SAM" id="Phobius"/>
    </source>
</evidence>
<organism evidence="2 3">
    <name type="scientific">Segniliparus rugosus (strain ATCC BAA-974 / DSM 45345 / CCUG 50838 / CIP 108380 / JCM 13579 / CDC 945)</name>
    <dbReference type="NCBI Taxonomy" id="679197"/>
    <lineage>
        <taxon>Bacteria</taxon>
        <taxon>Bacillati</taxon>
        <taxon>Actinomycetota</taxon>
        <taxon>Actinomycetes</taxon>
        <taxon>Mycobacteriales</taxon>
        <taxon>Segniliparaceae</taxon>
        <taxon>Segniliparus</taxon>
    </lineage>
</organism>
<name>E5XM17_SEGRC</name>
<accession>E5XM17</accession>
<comment type="caution">
    <text evidence="2">The sequence shown here is derived from an EMBL/GenBank/DDBJ whole genome shotgun (WGS) entry which is preliminary data.</text>
</comment>
<keyword evidence="1" id="KW-0812">Transmembrane</keyword>
<evidence type="ECO:0000313" key="3">
    <source>
        <dbReference type="Proteomes" id="UP000004816"/>
    </source>
</evidence>
<dbReference type="STRING" id="679197.HMPREF9336_00536"/>
<dbReference type="HOGENOM" id="CLU_1694296_0_0_11"/>
<dbReference type="EMBL" id="ACZI02000003">
    <property type="protein sequence ID" value="EFV14623.1"/>
    <property type="molecule type" value="Genomic_DNA"/>
</dbReference>
<sequence>MTTYELTRTLAPPDFLRPPLAAAMVLFAASLACVVLLRMKLRVKKRYPVLGLLVFFPMSLVVGAYAEEDDERVWRREEAEAMAAQWGVVVADPGQLPGLDVSPRRELDVAVGGLLRRCELASFQQDARDGTWSTSRITAKGRSSRTVRLQLRCPA</sequence>
<feature type="transmembrane region" description="Helical" evidence="1">
    <location>
        <begin position="49"/>
        <end position="66"/>
    </location>
</feature>
<keyword evidence="3" id="KW-1185">Reference proteome</keyword>
<proteinExistence type="predicted"/>
<protein>
    <submittedName>
        <fullName evidence="2">Uncharacterized protein</fullName>
    </submittedName>
</protein>
<keyword evidence="1" id="KW-0472">Membrane</keyword>
<evidence type="ECO:0000313" key="2">
    <source>
        <dbReference type="EMBL" id="EFV14623.1"/>
    </source>
</evidence>
<keyword evidence="1" id="KW-1133">Transmembrane helix</keyword>
<feature type="transmembrane region" description="Helical" evidence="1">
    <location>
        <begin position="20"/>
        <end position="37"/>
    </location>
</feature>
<dbReference type="Proteomes" id="UP000004816">
    <property type="component" value="Unassembled WGS sequence"/>
</dbReference>